<evidence type="ECO:0000313" key="4">
    <source>
        <dbReference type="WBParaSite" id="ECPE_0001782501-mRNA-1"/>
    </source>
</evidence>
<organism evidence="4">
    <name type="scientific">Echinostoma caproni</name>
    <dbReference type="NCBI Taxonomy" id="27848"/>
    <lineage>
        <taxon>Eukaryota</taxon>
        <taxon>Metazoa</taxon>
        <taxon>Spiralia</taxon>
        <taxon>Lophotrochozoa</taxon>
        <taxon>Platyhelminthes</taxon>
        <taxon>Trematoda</taxon>
        <taxon>Digenea</taxon>
        <taxon>Plagiorchiida</taxon>
        <taxon>Echinostomata</taxon>
        <taxon>Echinostomatoidea</taxon>
        <taxon>Echinostomatidae</taxon>
        <taxon>Echinostoma</taxon>
    </lineage>
</organism>
<sequence>MLARISKTIGFGQSSPGGLKDAGAGKSWASDEMDNGIPRTIENKHTHIRTRFTSSIYVHIKILIRVSKPCRPGATCRSRVNSSQQVPLARLPEPPVLPIAVDSPGTVEHLLYVRLSVDSTQRQLNELNSQMKAVLNQKCPPVAIKLPLATMEDFDALSQELQNTEVFNQFVGY</sequence>
<protein>
    <submittedName>
        <fullName evidence="4">Glutaredoxin domain-containing protein</fullName>
    </submittedName>
</protein>
<proteinExistence type="predicted"/>
<evidence type="ECO:0000313" key="2">
    <source>
        <dbReference type="EMBL" id="VDP95092.1"/>
    </source>
</evidence>
<dbReference type="AlphaFoldDB" id="A0A183BEZ5"/>
<evidence type="ECO:0000313" key="3">
    <source>
        <dbReference type="Proteomes" id="UP000272942"/>
    </source>
</evidence>
<keyword evidence="3" id="KW-1185">Reference proteome</keyword>
<accession>A0A183BEZ5</accession>
<dbReference type="Proteomes" id="UP000272942">
    <property type="component" value="Unassembled WGS sequence"/>
</dbReference>
<reference evidence="2 3" key="2">
    <citation type="submission" date="2018-11" db="EMBL/GenBank/DDBJ databases">
        <authorList>
            <consortium name="Pathogen Informatics"/>
        </authorList>
    </citation>
    <scope>NUCLEOTIDE SEQUENCE [LARGE SCALE GENOMIC DNA]</scope>
    <source>
        <strain evidence="2 3">Egypt</strain>
    </source>
</reference>
<dbReference type="EMBL" id="UZAN01071555">
    <property type="protein sequence ID" value="VDP95092.1"/>
    <property type="molecule type" value="Genomic_DNA"/>
</dbReference>
<feature type="region of interest" description="Disordered" evidence="1">
    <location>
        <begin position="14"/>
        <end position="38"/>
    </location>
</feature>
<evidence type="ECO:0000256" key="1">
    <source>
        <dbReference type="SAM" id="MobiDB-lite"/>
    </source>
</evidence>
<gene>
    <name evidence="2" type="ORF">ECPE_LOCUS17780</name>
</gene>
<dbReference type="WBParaSite" id="ECPE_0001782501-mRNA-1">
    <property type="protein sequence ID" value="ECPE_0001782501-mRNA-1"/>
    <property type="gene ID" value="ECPE_0001782501"/>
</dbReference>
<name>A0A183BEZ5_9TREM</name>
<reference evidence="4" key="1">
    <citation type="submission" date="2016-06" db="UniProtKB">
        <authorList>
            <consortium name="WormBaseParasite"/>
        </authorList>
    </citation>
    <scope>IDENTIFICATION</scope>
</reference>